<feature type="domain" description="HTH tetR-type" evidence="5">
    <location>
        <begin position="11"/>
        <end position="71"/>
    </location>
</feature>
<dbReference type="SUPFAM" id="SSF46689">
    <property type="entry name" value="Homeodomain-like"/>
    <property type="match status" value="1"/>
</dbReference>
<evidence type="ECO:0000256" key="4">
    <source>
        <dbReference type="PROSITE-ProRule" id="PRU00335"/>
    </source>
</evidence>
<dbReference type="SUPFAM" id="SSF48498">
    <property type="entry name" value="Tetracyclin repressor-like, C-terminal domain"/>
    <property type="match status" value="1"/>
</dbReference>
<dbReference type="InterPro" id="IPR011075">
    <property type="entry name" value="TetR_C"/>
</dbReference>
<evidence type="ECO:0000259" key="5">
    <source>
        <dbReference type="PROSITE" id="PS50977"/>
    </source>
</evidence>
<dbReference type="AlphaFoldDB" id="A0A239B227"/>
<reference evidence="7" key="1">
    <citation type="submission" date="2017-06" db="EMBL/GenBank/DDBJ databases">
        <authorList>
            <person name="Varghese N."/>
            <person name="Submissions S."/>
        </authorList>
    </citation>
    <scope>NUCLEOTIDE SEQUENCE [LARGE SCALE GENOMIC DNA]</scope>
    <source>
        <strain evidence="7">DSM 44485</strain>
    </source>
</reference>
<dbReference type="InterPro" id="IPR001647">
    <property type="entry name" value="HTH_TetR"/>
</dbReference>
<dbReference type="GO" id="GO:0003677">
    <property type="term" value="F:DNA binding"/>
    <property type="evidence" value="ECO:0007669"/>
    <property type="project" value="UniProtKB-UniRule"/>
</dbReference>
<dbReference type="Gene3D" id="1.10.357.10">
    <property type="entry name" value="Tetracycline Repressor, domain 2"/>
    <property type="match status" value="1"/>
</dbReference>
<keyword evidence="7" id="KW-1185">Reference proteome</keyword>
<keyword evidence="2 4" id="KW-0238">DNA-binding</keyword>
<dbReference type="EMBL" id="FZNP01000009">
    <property type="protein sequence ID" value="SNS01860.1"/>
    <property type="molecule type" value="Genomic_DNA"/>
</dbReference>
<dbReference type="Pfam" id="PF16925">
    <property type="entry name" value="TetR_C_13"/>
    <property type="match status" value="1"/>
</dbReference>
<dbReference type="OrthoDB" id="326421at2"/>
<keyword evidence="1" id="KW-0805">Transcription regulation</keyword>
<dbReference type="Proteomes" id="UP000198420">
    <property type="component" value="Unassembled WGS sequence"/>
</dbReference>
<dbReference type="PROSITE" id="PS50977">
    <property type="entry name" value="HTH_TETR_2"/>
    <property type="match status" value="1"/>
</dbReference>
<sequence length="206" mass="21392">MSPRHSAAEAARTRERIVGAAVQDASRLGLEGLTVGSLAQRLGMSKAGLVGPFGSRERLLMAALDQACEVFRAAVTGPLEGLPPGPERLERLVDGWVGYLADCPFPGGCFLTAATSELDGRPGPLRDRLREIVASIRRALAAEVAAAQAASPGPHRPAEEVATTLMGLSMAANQEIQLLGDPSAASRARSAMRHAAGLPVRTLGSP</sequence>
<dbReference type="InterPro" id="IPR036271">
    <property type="entry name" value="Tet_transcr_reg_TetR-rel_C_sf"/>
</dbReference>
<name>A0A239B227_9ACTN</name>
<gene>
    <name evidence="6" type="ORF">SAMN06265355_109360</name>
</gene>
<dbReference type="RefSeq" id="WP_089314165.1">
    <property type="nucleotide sequence ID" value="NZ_FZNP01000009.1"/>
</dbReference>
<evidence type="ECO:0000313" key="7">
    <source>
        <dbReference type="Proteomes" id="UP000198420"/>
    </source>
</evidence>
<organism evidence="6 7">
    <name type="scientific">Actinomadura mexicana</name>
    <dbReference type="NCBI Taxonomy" id="134959"/>
    <lineage>
        <taxon>Bacteria</taxon>
        <taxon>Bacillati</taxon>
        <taxon>Actinomycetota</taxon>
        <taxon>Actinomycetes</taxon>
        <taxon>Streptosporangiales</taxon>
        <taxon>Thermomonosporaceae</taxon>
        <taxon>Actinomadura</taxon>
    </lineage>
</organism>
<dbReference type="PANTHER" id="PTHR47506">
    <property type="entry name" value="TRANSCRIPTIONAL REGULATORY PROTEIN"/>
    <property type="match status" value="1"/>
</dbReference>
<protein>
    <submittedName>
        <fullName evidence="6">DNA-binding transcriptional regulator, AcrR family</fullName>
    </submittedName>
</protein>
<proteinExistence type="predicted"/>
<evidence type="ECO:0000256" key="3">
    <source>
        <dbReference type="ARBA" id="ARBA00023163"/>
    </source>
</evidence>
<feature type="DNA-binding region" description="H-T-H motif" evidence="4">
    <location>
        <begin position="34"/>
        <end position="53"/>
    </location>
</feature>
<evidence type="ECO:0000256" key="2">
    <source>
        <dbReference type="ARBA" id="ARBA00023125"/>
    </source>
</evidence>
<keyword evidence="3" id="KW-0804">Transcription</keyword>
<dbReference type="InterPro" id="IPR009057">
    <property type="entry name" value="Homeodomain-like_sf"/>
</dbReference>
<dbReference type="PANTHER" id="PTHR47506:SF6">
    <property type="entry name" value="HTH-TYPE TRANSCRIPTIONAL REPRESSOR NEMR"/>
    <property type="match status" value="1"/>
</dbReference>
<accession>A0A239B227</accession>
<dbReference type="Gene3D" id="1.10.10.60">
    <property type="entry name" value="Homeodomain-like"/>
    <property type="match status" value="1"/>
</dbReference>
<evidence type="ECO:0000256" key="1">
    <source>
        <dbReference type="ARBA" id="ARBA00023015"/>
    </source>
</evidence>
<evidence type="ECO:0000313" key="6">
    <source>
        <dbReference type="EMBL" id="SNS01860.1"/>
    </source>
</evidence>